<dbReference type="RefSeq" id="WP_027010295.1">
    <property type="nucleotide sequence ID" value="NZ_CP091521.1"/>
</dbReference>
<dbReference type="PANTHER" id="PTHR40043:SF1">
    <property type="entry name" value="UPF0719 INNER MEMBRANE PROTEIN YJFL"/>
    <property type="match status" value="1"/>
</dbReference>
<dbReference type="Proteomes" id="UP000831534">
    <property type="component" value="Chromosome"/>
</dbReference>
<proteinExistence type="inferred from homology"/>
<evidence type="ECO:0000313" key="9">
    <source>
        <dbReference type="Proteomes" id="UP000831534"/>
    </source>
</evidence>
<protein>
    <submittedName>
        <fullName evidence="8">DUF350 domain-containing protein</fullName>
    </submittedName>
</protein>
<comment type="subcellular location">
    <subcellularLocation>
        <location evidence="1">Cell membrane</location>
        <topology evidence="1">Multi-pass membrane protein</topology>
    </subcellularLocation>
</comment>
<organism evidence="8 9">
    <name type="scientific">Conchiformibius kuhniae</name>
    <dbReference type="NCBI Taxonomy" id="211502"/>
    <lineage>
        <taxon>Bacteria</taxon>
        <taxon>Pseudomonadati</taxon>
        <taxon>Pseudomonadota</taxon>
        <taxon>Betaproteobacteria</taxon>
        <taxon>Neisseriales</taxon>
        <taxon>Neisseriaceae</taxon>
        <taxon>Conchiformibius</taxon>
    </lineage>
</organism>
<sequence length="132" mass="13933">MSISLLQYFLYLKYMLGSVAMLALFGIAYVRITPARELYLIRNGNLACALSFGGALAGFALALFASIANSLSFPDFVLWGLAAAVIQIAVYFTASRLIPQAAAELENNNVAVGAFLCALSLSIGLLNAACLS</sequence>
<keyword evidence="5 7" id="KW-1133">Transmembrane helix</keyword>
<keyword evidence="6 7" id="KW-0472">Membrane</keyword>
<keyword evidence="4 7" id="KW-0812">Transmembrane</keyword>
<evidence type="ECO:0000313" key="8">
    <source>
        <dbReference type="EMBL" id="UOP05519.1"/>
    </source>
</evidence>
<dbReference type="AlphaFoldDB" id="A0A8T9MW91"/>
<evidence type="ECO:0000256" key="6">
    <source>
        <dbReference type="ARBA" id="ARBA00023136"/>
    </source>
</evidence>
<reference evidence="8" key="1">
    <citation type="journal article" date="2022" name="Res Sq">
        <title>Evolution of multicellular longitudinally dividing oral cavity symbionts (Neisseriaceae).</title>
        <authorList>
            <person name="Nyongesa S."/>
            <person name="Weber P."/>
            <person name="Bernet E."/>
            <person name="Pullido F."/>
            <person name="Nieckarz M."/>
            <person name="Delaby M."/>
            <person name="Nieves C."/>
            <person name="Viehboeck T."/>
            <person name="Krause N."/>
            <person name="Rivera-Millot A."/>
            <person name="Nakamura A."/>
            <person name="Vischer N."/>
            <person name="VanNieuwenhze M."/>
            <person name="Brun Y."/>
            <person name="Cava F."/>
            <person name="Bulgheresi S."/>
            <person name="Veyrier F."/>
        </authorList>
    </citation>
    <scope>NUCLEOTIDE SEQUENCE</scope>
    <source>
        <strain evidence="8">17694</strain>
    </source>
</reference>
<evidence type="ECO:0000256" key="3">
    <source>
        <dbReference type="ARBA" id="ARBA00022475"/>
    </source>
</evidence>
<gene>
    <name evidence="8" type="ORF">LVJ77_05195</name>
</gene>
<evidence type="ECO:0000256" key="2">
    <source>
        <dbReference type="ARBA" id="ARBA00005779"/>
    </source>
</evidence>
<evidence type="ECO:0000256" key="5">
    <source>
        <dbReference type="ARBA" id="ARBA00022989"/>
    </source>
</evidence>
<feature type="transmembrane region" description="Helical" evidence="7">
    <location>
        <begin position="44"/>
        <end position="64"/>
    </location>
</feature>
<evidence type="ECO:0000256" key="4">
    <source>
        <dbReference type="ARBA" id="ARBA00022692"/>
    </source>
</evidence>
<comment type="similarity">
    <text evidence="2">Belongs to the UPF0719 family.</text>
</comment>
<dbReference type="EMBL" id="CP091521">
    <property type="protein sequence ID" value="UOP05519.1"/>
    <property type="molecule type" value="Genomic_DNA"/>
</dbReference>
<name>A0A8T9MW91_9NEIS</name>
<reference evidence="8" key="2">
    <citation type="submission" date="2024-09" db="EMBL/GenBank/DDBJ databases">
        <authorList>
            <person name="Veyrier F.J."/>
        </authorList>
    </citation>
    <scope>NUCLEOTIDE SEQUENCE</scope>
    <source>
        <strain evidence="8">17694</strain>
    </source>
</reference>
<dbReference type="InterPro" id="IPR007140">
    <property type="entry name" value="DUF350"/>
</dbReference>
<evidence type="ECO:0000256" key="1">
    <source>
        <dbReference type="ARBA" id="ARBA00004651"/>
    </source>
</evidence>
<dbReference type="PANTHER" id="PTHR40043">
    <property type="entry name" value="UPF0719 INNER MEMBRANE PROTEIN YJFL"/>
    <property type="match status" value="1"/>
</dbReference>
<feature type="transmembrane region" description="Helical" evidence="7">
    <location>
        <begin position="110"/>
        <end position="129"/>
    </location>
</feature>
<feature type="transmembrane region" description="Helical" evidence="7">
    <location>
        <begin position="76"/>
        <end position="98"/>
    </location>
</feature>
<dbReference type="GO" id="GO:0005886">
    <property type="term" value="C:plasma membrane"/>
    <property type="evidence" value="ECO:0007669"/>
    <property type="project" value="UniProtKB-SubCell"/>
</dbReference>
<dbReference type="KEGG" id="ckh:LVJ77_05195"/>
<keyword evidence="9" id="KW-1185">Reference proteome</keyword>
<keyword evidence="3" id="KW-1003">Cell membrane</keyword>
<feature type="transmembrane region" description="Helical" evidence="7">
    <location>
        <begin position="12"/>
        <end position="32"/>
    </location>
</feature>
<accession>A0A8T9MW91</accession>
<dbReference type="Pfam" id="PF03994">
    <property type="entry name" value="DUF350"/>
    <property type="match status" value="1"/>
</dbReference>
<evidence type="ECO:0000256" key="7">
    <source>
        <dbReference type="SAM" id="Phobius"/>
    </source>
</evidence>